<dbReference type="InterPro" id="IPR000253">
    <property type="entry name" value="FHA_dom"/>
</dbReference>
<feature type="coiled-coil region" evidence="1">
    <location>
        <begin position="316"/>
        <end position="465"/>
    </location>
</feature>
<name>A0A8H6W9E3_9AGAR</name>
<gene>
    <name evidence="4" type="ORF">MIND_00332700</name>
</gene>
<sequence length="512" mass="56467">MADDDSIQYLGTTRTTPKLVSFQANTPRPVTGVVFQVEGEGEQEAQSIVFHKNDSAVVQIGRRPGGQRGGENKQEPGRAFFNCPVVSRIHAKLVFSDSGQVSSTYCNSHHGTLIRPATGDQSVKKLIPETPQQLHDGDTLTLGKSVASCDGLGAGVVRPVVARVSFLYNPPTFKPLVVPSPGRYGVSSDSDSEASSHDSDIEELPPWHNISPSFMSWVPDDEDQLDDHYSDYSECDSSMDLSSSPEPSDIPLEPIVIGAWPHSRSSSSPSVFSSSFPPIRLVPSTASVVFNEPPKVPFDDISDEEAVMFDEQPQDALKLEASVASLKTEVEKLQQHRKKYKQRFNDNIKVMTDKFANLEEKSSDINSLYTLLSDKVNENVDACQQAQAQLHVLELDMLQQQMERKDQHVDQQSKATAKALEILVAEITQLRDTVREELADKSQSVEDAKEALKKLSEQVLIQTESLKRKRTVEDEEEIPSSDIVPERPTKRRQVVKVAVQTATMGVVGAVVC</sequence>
<dbReference type="SUPFAM" id="SSF49879">
    <property type="entry name" value="SMAD/FHA domain"/>
    <property type="match status" value="1"/>
</dbReference>
<evidence type="ECO:0000313" key="4">
    <source>
        <dbReference type="EMBL" id="KAF7309617.1"/>
    </source>
</evidence>
<evidence type="ECO:0000259" key="3">
    <source>
        <dbReference type="PROSITE" id="PS50006"/>
    </source>
</evidence>
<dbReference type="PROSITE" id="PS50006">
    <property type="entry name" value="FHA_DOMAIN"/>
    <property type="match status" value="1"/>
</dbReference>
<feature type="domain" description="FHA" evidence="3">
    <location>
        <begin position="58"/>
        <end position="114"/>
    </location>
</feature>
<dbReference type="RefSeq" id="XP_037223067.1">
    <property type="nucleotide sequence ID" value="XM_037360182.1"/>
</dbReference>
<dbReference type="InterPro" id="IPR008984">
    <property type="entry name" value="SMAD_FHA_dom_sf"/>
</dbReference>
<keyword evidence="5" id="KW-1185">Reference proteome</keyword>
<keyword evidence="1" id="KW-0175">Coiled coil</keyword>
<dbReference type="EMBL" id="JACAZF010000003">
    <property type="protein sequence ID" value="KAF7309617.1"/>
    <property type="molecule type" value="Genomic_DNA"/>
</dbReference>
<evidence type="ECO:0000256" key="2">
    <source>
        <dbReference type="SAM" id="MobiDB-lite"/>
    </source>
</evidence>
<dbReference type="CDD" id="cd00060">
    <property type="entry name" value="FHA"/>
    <property type="match status" value="1"/>
</dbReference>
<protein>
    <submittedName>
        <fullName evidence="4">NACHT and WD repeat domain-containing 2</fullName>
    </submittedName>
</protein>
<dbReference type="OrthoDB" id="4096268at2759"/>
<dbReference type="Gene3D" id="2.60.200.20">
    <property type="match status" value="1"/>
</dbReference>
<dbReference type="GeneID" id="59342698"/>
<reference evidence="4" key="1">
    <citation type="submission" date="2020-05" db="EMBL/GenBank/DDBJ databases">
        <title>Mycena genomes resolve the evolution of fungal bioluminescence.</title>
        <authorList>
            <person name="Tsai I.J."/>
        </authorList>
    </citation>
    <scope>NUCLEOTIDE SEQUENCE</scope>
    <source>
        <strain evidence="4">171206Taipei</strain>
    </source>
</reference>
<dbReference type="Proteomes" id="UP000636479">
    <property type="component" value="Unassembled WGS sequence"/>
</dbReference>
<proteinExistence type="predicted"/>
<dbReference type="AlphaFoldDB" id="A0A8H6W9E3"/>
<evidence type="ECO:0000313" key="5">
    <source>
        <dbReference type="Proteomes" id="UP000636479"/>
    </source>
</evidence>
<comment type="caution">
    <text evidence="4">The sequence shown here is derived from an EMBL/GenBank/DDBJ whole genome shotgun (WGS) entry which is preliminary data.</text>
</comment>
<organism evidence="4 5">
    <name type="scientific">Mycena indigotica</name>
    <dbReference type="NCBI Taxonomy" id="2126181"/>
    <lineage>
        <taxon>Eukaryota</taxon>
        <taxon>Fungi</taxon>
        <taxon>Dikarya</taxon>
        <taxon>Basidiomycota</taxon>
        <taxon>Agaricomycotina</taxon>
        <taxon>Agaricomycetes</taxon>
        <taxon>Agaricomycetidae</taxon>
        <taxon>Agaricales</taxon>
        <taxon>Marasmiineae</taxon>
        <taxon>Mycenaceae</taxon>
        <taxon>Mycena</taxon>
    </lineage>
</organism>
<dbReference type="Pfam" id="PF00498">
    <property type="entry name" value="FHA"/>
    <property type="match status" value="1"/>
</dbReference>
<feature type="region of interest" description="Disordered" evidence="2">
    <location>
        <begin position="179"/>
        <end position="205"/>
    </location>
</feature>
<accession>A0A8H6W9E3</accession>
<evidence type="ECO:0000256" key="1">
    <source>
        <dbReference type="SAM" id="Coils"/>
    </source>
</evidence>